<dbReference type="Gene3D" id="1.10.10.10">
    <property type="entry name" value="Winged helix-like DNA-binding domain superfamily/Winged helix DNA-binding domain"/>
    <property type="match status" value="1"/>
</dbReference>
<dbReference type="PRINTS" id="PR00038">
    <property type="entry name" value="HTHLUXR"/>
</dbReference>
<keyword evidence="6" id="KW-1185">Reference proteome</keyword>
<dbReference type="SMART" id="SM00421">
    <property type="entry name" value="HTH_LUXR"/>
    <property type="match status" value="1"/>
</dbReference>
<dbReference type="Pfam" id="PF13191">
    <property type="entry name" value="AAA_16"/>
    <property type="match status" value="1"/>
</dbReference>
<dbReference type="InterPro" id="IPR000792">
    <property type="entry name" value="Tscrpt_reg_LuxR_C"/>
</dbReference>
<dbReference type="RefSeq" id="WP_315953287.1">
    <property type="nucleotide sequence ID" value="NZ_JAWCUD010000006.1"/>
</dbReference>
<evidence type="ECO:0000313" key="5">
    <source>
        <dbReference type="EMBL" id="MDU0203130.1"/>
    </source>
</evidence>
<dbReference type="InterPro" id="IPR027417">
    <property type="entry name" value="P-loop_NTPase"/>
</dbReference>
<organism evidence="5 6">
    <name type="scientific">Paenibacillus violae</name>
    <dbReference type="NCBI Taxonomy" id="3077234"/>
    <lineage>
        <taxon>Bacteria</taxon>
        <taxon>Bacillati</taxon>
        <taxon>Bacillota</taxon>
        <taxon>Bacilli</taxon>
        <taxon>Bacillales</taxon>
        <taxon>Paenibacillaceae</taxon>
        <taxon>Paenibacillus</taxon>
    </lineage>
</organism>
<sequence length="671" mass="76996">MAEINGRLIVGRQRELQMFNTFLQRTHPEKRLLNLYGTGGIGKSFLLDEFRQLAAERNMHVISLDSRDIVHTPSSLCQHVVQLLERLDGKHVSVSTSDQPLSTIESIGILNRAATEHRLLLAIDTYEEMGELDHWLREQLIKELDPSISIVISGRYALQGAWKLSSTWRQCTVQMPLSDLSFSDVKTYLHNLSILDEHTIYWIWNQTKGHPLTLSLTAQTSSLRELIHLQEVEVLPLITKQWLKEVSQPALRRMVEAASVLKHFNQETLAHVLEEPVTAEQFQLLTELSFVRRVKRGWLLHDLVRTAFSQELSARSPEYYATLRRKCMMYYYHRTIRSIGKNDDISPEVSDFFHYFGDELILQFFNQDTASNYFEVMDEANFADAERYIQRRYEEAQEYRIPYVDSATNQAGEFVITREQNLFNLKHVHLRELAGLGAGTVRLLRKPQGEVVGLTAVIPINGSTIDYLLNKPLSSAYFRSLPQEQLDEFVLPSETPVGYYIQTIDVSNYNDMSLLADTGHFFITLLLTGGFVAGSPPPIPFSTEIHHRLGCEMSPVVHYDYDQVTPTHTFTTDTRGHKLQAYLRKMMLKLGMSEFIENEPDAEPPFVPLTDIQRKISDLLMQGMTNAEIAKQLFLSEITIKKHLTAIFQKLEVRNRTQAVQKLILSRKGAV</sequence>
<proteinExistence type="predicted"/>
<keyword evidence="2" id="KW-0238">DNA-binding</keyword>
<dbReference type="InterPro" id="IPR036388">
    <property type="entry name" value="WH-like_DNA-bd_sf"/>
</dbReference>
<gene>
    <name evidence="5" type="ORF">RQP52_18805</name>
</gene>
<keyword evidence="1" id="KW-0805">Transcription regulation</keyword>
<dbReference type="SUPFAM" id="SSF52540">
    <property type="entry name" value="P-loop containing nucleoside triphosphate hydrolases"/>
    <property type="match status" value="1"/>
</dbReference>
<dbReference type="PANTHER" id="PTHR44688:SF16">
    <property type="entry name" value="DNA-BINDING TRANSCRIPTIONAL ACTIVATOR DEVR_DOSR"/>
    <property type="match status" value="1"/>
</dbReference>
<reference evidence="5 6" key="1">
    <citation type="submission" date="2023-10" db="EMBL/GenBank/DDBJ databases">
        <title>Paenibacillus strain PFR10 Genome sequencing and assembly.</title>
        <authorList>
            <person name="Kim I."/>
        </authorList>
    </citation>
    <scope>NUCLEOTIDE SEQUENCE [LARGE SCALE GENOMIC DNA]</scope>
    <source>
        <strain evidence="5 6">PFR10</strain>
    </source>
</reference>
<dbReference type="CDD" id="cd06170">
    <property type="entry name" value="LuxR_C_like"/>
    <property type="match status" value="1"/>
</dbReference>
<dbReference type="PROSITE" id="PS00622">
    <property type="entry name" value="HTH_LUXR_1"/>
    <property type="match status" value="1"/>
</dbReference>
<dbReference type="InterPro" id="IPR041664">
    <property type="entry name" value="AAA_16"/>
</dbReference>
<keyword evidence="3" id="KW-0804">Transcription</keyword>
<dbReference type="Proteomes" id="UP001260980">
    <property type="component" value="Unassembled WGS sequence"/>
</dbReference>
<accession>A0ABU3RFR7</accession>
<dbReference type="SUPFAM" id="SSF46894">
    <property type="entry name" value="C-terminal effector domain of the bipartite response regulators"/>
    <property type="match status" value="1"/>
</dbReference>
<name>A0ABU3RFR7_9BACL</name>
<comment type="caution">
    <text evidence="5">The sequence shown here is derived from an EMBL/GenBank/DDBJ whole genome shotgun (WGS) entry which is preliminary data.</text>
</comment>
<dbReference type="PANTHER" id="PTHR44688">
    <property type="entry name" value="DNA-BINDING TRANSCRIPTIONAL ACTIVATOR DEVR_DOSR"/>
    <property type="match status" value="1"/>
</dbReference>
<feature type="domain" description="HTH luxR-type" evidence="4">
    <location>
        <begin position="602"/>
        <end position="667"/>
    </location>
</feature>
<evidence type="ECO:0000256" key="1">
    <source>
        <dbReference type="ARBA" id="ARBA00023015"/>
    </source>
</evidence>
<evidence type="ECO:0000256" key="3">
    <source>
        <dbReference type="ARBA" id="ARBA00023163"/>
    </source>
</evidence>
<dbReference type="Gene3D" id="3.40.50.300">
    <property type="entry name" value="P-loop containing nucleotide triphosphate hydrolases"/>
    <property type="match status" value="1"/>
</dbReference>
<evidence type="ECO:0000256" key="2">
    <source>
        <dbReference type="ARBA" id="ARBA00023125"/>
    </source>
</evidence>
<protein>
    <submittedName>
        <fullName evidence="5">LuxR C-terminal-related transcriptional regulator</fullName>
    </submittedName>
</protein>
<evidence type="ECO:0000313" key="6">
    <source>
        <dbReference type="Proteomes" id="UP001260980"/>
    </source>
</evidence>
<dbReference type="PROSITE" id="PS50043">
    <property type="entry name" value="HTH_LUXR_2"/>
    <property type="match status" value="1"/>
</dbReference>
<evidence type="ECO:0000259" key="4">
    <source>
        <dbReference type="PROSITE" id="PS50043"/>
    </source>
</evidence>
<dbReference type="Pfam" id="PF00196">
    <property type="entry name" value="GerE"/>
    <property type="match status" value="1"/>
</dbReference>
<dbReference type="EMBL" id="JAWCUD010000006">
    <property type="protein sequence ID" value="MDU0203130.1"/>
    <property type="molecule type" value="Genomic_DNA"/>
</dbReference>
<dbReference type="InterPro" id="IPR016032">
    <property type="entry name" value="Sig_transdc_resp-reg_C-effctor"/>
</dbReference>